<evidence type="ECO:0000313" key="11">
    <source>
        <dbReference type="EMBL" id="CAI0409416.1"/>
    </source>
</evidence>
<keyword evidence="10" id="KW-1133">Transmembrane helix</keyword>
<evidence type="ECO:0000256" key="4">
    <source>
        <dbReference type="ARBA" id="ARBA00022723"/>
    </source>
</evidence>
<comment type="similarity">
    <text evidence="2 9">Belongs to the cytochrome P450 family.</text>
</comment>
<sequence length="521" mass="58295">MDVSVEVVPCSVSTIHVIIIIFLGLATFLSAIKLLKRSGKSCGPLPPGPWKLPVIGNLLQMVGDQPPHRRLMDLAKRHGPIMHLQLGEISNIIVSSPEIAKEFLRTHDHNYATRPIFPAARILSYGGRSVGFSPYGDYWRQMRKICTMELLSGKRVDSLLKPIMEDEIRQMVRSIHHLHQGAVMDLSQTLYSVGTAIISRALFGKLQGQEEAFLPVLHGIVEAYGGFALGNLFPSSNLIRRLSGTEKQAHKVHEEADVILEAIIDEHVATRKARSAKANDDDQVTEDLVDVLLNFKESQGLGFPFTNADIKAVILDMFLAGSDTFSSTVEWAISQLIMHPDVMKKVQAEVRQVFDKKGMIDEAGLQELSYLKAVVKESLRLYPPAPLLVREGFQESVLIAGYQIPKKSKIMINVTAISQDPRNWTEPERFYPDRFIDPSNKTFDHKGPNFDYIPFGGGRRICPGISFGSIVVDFLLASLLYHFDWQLPNGIKPQDLDMCEKFGSVVTRQNHLHLIPIAYKP</sequence>
<keyword evidence="6 8" id="KW-0408">Iron</keyword>
<accession>A0AAV0JHP0</accession>
<keyword evidence="10" id="KW-0472">Membrane</keyword>
<dbReference type="InterPro" id="IPR001128">
    <property type="entry name" value="Cyt_P450"/>
</dbReference>
<feature type="transmembrane region" description="Helical" evidence="10">
    <location>
        <begin position="12"/>
        <end position="32"/>
    </location>
</feature>
<evidence type="ECO:0000256" key="8">
    <source>
        <dbReference type="PIRSR" id="PIRSR602401-1"/>
    </source>
</evidence>
<keyword evidence="12" id="KW-1185">Reference proteome</keyword>
<evidence type="ECO:0000313" key="12">
    <source>
        <dbReference type="Proteomes" id="UP001154282"/>
    </source>
</evidence>
<dbReference type="Gene3D" id="1.10.630.10">
    <property type="entry name" value="Cytochrome P450"/>
    <property type="match status" value="1"/>
</dbReference>
<keyword evidence="3 8" id="KW-0349">Heme</keyword>
<dbReference type="FunFam" id="1.10.630.10:FF:000043">
    <property type="entry name" value="Cytochrome P450 99A2"/>
    <property type="match status" value="1"/>
</dbReference>
<evidence type="ECO:0000256" key="5">
    <source>
        <dbReference type="ARBA" id="ARBA00023002"/>
    </source>
</evidence>
<dbReference type="InterPro" id="IPR002401">
    <property type="entry name" value="Cyt_P450_E_grp-I"/>
</dbReference>
<dbReference type="PRINTS" id="PR00385">
    <property type="entry name" value="P450"/>
</dbReference>
<comment type="caution">
    <text evidence="11">The sequence shown here is derived from an EMBL/GenBank/DDBJ whole genome shotgun (WGS) entry which is preliminary data.</text>
</comment>
<keyword evidence="7 9" id="KW-0503">Monooxygenase</keyword>
<keyword evidence="5 9" id="KW-0560">Oxidoreductase</keyword>
<dbReference type="EMBL" id="CAMGYJ010000005">
    <property type="protein sequence ID" value="CAI0409416.1"/>
    <property type="molecule type" value="Genomic_DNA"/>
</dbReference>
<dbReference type="Pfam" id="PF00067">
    <property type="entry name" value="p450"/>
    <property type="match status" value="1"/>
</dbReference>
<dbReference type="PROSITE" id="PS00086">
    <property type="entry name" value="CYTOCHROME_P450"/>
    <property type="match status" value="1"/>
</dbReference>
<dbReference type="Proteomes" id="UP001154282">
    <property type="component" value="Unassembled WGS sequence"/>
</dbReference>
<dbReference type="SUPFAM" id="SSF48264">
    <property type="entry name" value="Cytochrome P450"/>
    <property type="match status" value="1"/>
</dbReference>
<dbReference type="GO" id="GO:0020037">
    <property type="term" value="F:heme binding"/>
    <property type="evidence" value="ECO:0007669"/>
    <property type="project" value="InterPro"/>
</dbReference>
<keyword evidence="10" id="KW-0812">Transmembrane</keyword>
<evidence type="ECO:0008006" key="13">
    <source>
        <dbReference type="Google" id="ProtNLM"/>
    </source>
</evidence>
<evidence type="ECO:0000256" key="7">
    <source>
        <dbReference type="ARBA" id="ARBA00023033"/>
    </source>
</evidence>
<evidence type="ECO:0000256" key="9">
    <source>
        <dbReference type="RuleBase" id="RU000461"/>
    </source>
</evidence>
<evidence type="ECO:0000256" key="2">
    <source>
        <dbReference type="ARBA" id="ARBA00010617"/>
    </source>
</evidence>
<evidence type="ECO:0000256" key="10">
    <source>
        <dbReference type="SAM" id="Phobius"/>
    </source>
</evidence>
<dbReference type="AlphaFoldDB" id="A0AAV0JHP0"/>
<keyword evidence="4 8" id="KW-0479">Metal-binding</keyword>
<feature type="binding site" description="axial binding residue" evidence="8">
    <location>
        <position position="462"/>
    </location>
    <ligand>
        <name>heme</name>
        <dbReference type="ChEBI" id="CHEBI:30413"/>
    </ligand>
    <ligandPart>
        <name>Fe</name>
        <dbReference type="ChEBI" id="CHEBI:18248"/>
    </ligandPart>
</feature>
<evidence type="ECO:0000256" key="1">
    <source>
        <dbReference type="ARBA" id="ARBA00001971"/>
    </source>
</evidence>
<dbReference type="PANTHER" id="PTHR47955:SF8">
    <property type="entry name" value="CYTOCHROME P450 71D11-LIKE"/>
    <property type="match status" value="1"/>
</dbReference>
<proteinExistence type="inferred from homology"/>
<evidence type="ECO:0000256" key="6">
    <source>
        <dbReference type="ARBA" id="ARBA00023004"/>
    </source>
</evidence>
<organism evidence="11 12">
    <name type="scientific">Linum tenue</name>
    <dbReference type="NCBI Taxonomy" id="586396"/>
    <lineage>
        <taxon>Eukaryota</taxon>
        <taxon>Viridiplantae</taxon>
        <taxon>Streptophyta</taxon>
        <taxon>Embryophyta</taxon>
        <taxon>Tracheophyta</taxon>
        <taxon>Spermatophyta</taxon>
        <taxon>Magnoliopsida</taxon>
        <taxon>eudicotyledons</taxon>
        <taxon>Gunneridae</taxon>
        <taxon>Pentapetalae</taxon>
        <taxon>rosids</taxon>
        <taxon>fabids</taxon>
        <taxon>Malpighiales</taxon>
        <taxon>Linaceae</taxon>
        <taxon>Linum</taxon>
    </lineage>
</organism>
<protein>
    <recommendedName>
        <fullName evidence="13">Cytochrome P450</fullName>
    </recommendedName>
</protein>
<dbReference type="InterPro" id="IPR017972">
    <property type="entry name" value="Cyt_P450_CS"/>
</dbReference>
<dbReference type="GO" id="GO:0005506">
    <property type="term" value="F:iron ion binding"/>
    <property type="evidence" value="ECO:0007669"/>
    <property type="project" value="InterPro"/>
</dbReference>
<dbReference type="InterPro" id="IPR036396">
    <property type="entry name" value="Cyt_P450_sf"/>
</dbReference>
<dbReference type="GO" id="GO:0016705">
    <property type="term" value="F:oxidoreductase activity, acting on paired donors, with incorporation or reduction of molecular oxygen"/>
    <property type="evidence" value="ECO:0007669"/>
    <property type="project" value="InterPro"/>
</dbReference>
<dbReference type="PRINTS" id="PR00463">
    <property type="entry name" value="EP450I"/>
</dbReference>
<dbReference type="CDD" id="cd11072">
    <property type="entry name" value="CYP71-like"/>
    <property type="match status" value="1"/>
</dbReference>
<dbReference type="PANTHER" id="PTHR47955">
    <property type="entry name" value="CYTOCHROME P450 FAMILY 71 PROTEIN"/>
    <property type="match status" value="1"/>
</dbReference>
<dbReference type="GO" id="GO:0004497">
    <property type="term" value="F:monooxygenase activity"/>
    <property type="evidence" value="ECO:0007669"/>
    <property type="project" value="UniProtKB-KW"/>
</dbReference>
<comment type="cofactor">
    <cofactor evidence="1 8">
        <name>heme</name>
        <dbReference type="ChEBI" id="CHEBI:30413"/>
    </cofactor>
</comment>
<name>A0AAV0JHP0_9ROSI</name>
<gene>
    <name evidence="11" type="ORF">LITE_LOCUS14379</name>
</gene>
<reference evidence="11" key="1">
    <citation type="submission" date="2022-08" db="EMBL/GenBank/DDBJ databases">
        <authorList>
            <person name="Gutierrez-Valencia J."/>
        </authorList>
    </citation>
    <scope>NUCLEOTIDE SEQUENCE</scope>
</reference>
<evidence type="ECO:0000256" key="3">
    <source>
        <dbReference type="ARBA" id="ARBA00022617"/>
    </source>
</evidence>